<protein>
    <submittedName>
        <fullName evidence="1">Uncharacterized protein</fullName>
    </submittedName>
</protein>
<name>A0A162I5A2_9HYPO</name>
<dbReference type="AlphaFoldDB" id="A0A162I5A2"/>
<keyword evidence="2" id="KW-1185">Reference proteome</keyword>
<dbReference type="EMBL" id="AZGY01000028">
    <property type="protein sequence ID" value="KZZ88803.1"/>
    <property type="molecule type" value="Genomic_DNA"/>
</dbReference>
<gene>
    <name evidence="1" type="ORF">AAL_08004</name>
</gene>
<organism evidence="1 2">
    <name type="scientific">Moelleriella libera RCEF 2490</name>
    <dbReference type="NCBI Taxonomy" id="1081109"/>
    <lineage>
        <taxon>Eukaryota</taxon>
        <taxon>Fungi</taxon>
        <taxon>Dikarya</taxon>
        <taxon>Ascomycota</taxon>
        <taxon>Pezizomycotina</taxon>
        <taxon>Sordariomycetes</taxon>
        <taxon>Hypocreomycetidae</taxon>
        <taxon>Hypocreales</taxon>
        <taxon>Clavicipitaceae</taxon>
        <taxon>Moelleriella</taxon>
    </lineage>
</organism>
<accession>A0A162I5A2</accession>
<dbReference type="STRING" id="1081109.A0A162I5A2"/>
<sequence length="458" mass="51635">MSASAKFDTLQRVVNGLDIGDVFALKEVFTYSQMLNQCYHSRVNPIQYLSQTFNHPLTLLSVMFDTGCIIGGPRALEFFFPASADADEWTFFVPGFKESVLDMANALHLCGVSWQTNADEILALLRRRQTATASRTVLDCLVSWIEDCGQSAAEHLVGKDLYQVLEAYQAIDINERDRANSFLIADVGSWTISVVPIPAENQGRSPAGSGKEIMTGLTGRIQTGRGPQSVRLMVGSSADGTESCMSFLREFGASHLQCYIGGWSAGHMHYQQSRSRKATLFRAWPGQKYKNCDVNIKKYKRMGFKFSRAEEEGPLTRSMKDSDSFSIDYGDLYRPFIRQSHRHLLDTWLSERRQNIDGISWTQFDGRIFSVQNVCKARYRQSHLTFASQNLDLPLDRIRRLGNLIAINIVRPDALRTEMYRSSVGPGSKSTRWQLRDLAKTGTVLNTLCDATPWSWVL</sequence>
<dbReference type="Proteomes" id="UP000078544">
    <property type="component" value="Unassembled WGS sequence"/>
</dbReference>
<evidence type="ECO:0000313" key="1">
    <source>
        <dbReference type="EMBL" id="KZZ88803.1"/>
    </source>
</evidence>
<reference evidence="1 2" key="1">
    <citation type="journal article" date="2016" name="Genome Biol. Evol.">
        <title>Divergent and convergent evolution of fungal pathogenicity.</title>
        <authorList>
            <person name="Shang Y."/>
            <person name="Xiao G."/>
            <person name="Zheng P."/>
            <person name="Cen K."/>
            <person name="Zhan S."/>
            <person name="Wang C."/>
        </authorList>
    </citation>
    <scope>NUCLEOTIDE SEQUENCE [LARGE SCALE GENOMIC DNA]</scope>
    <source>
        <strain evidence="1 2">RCEF 2490</strain>
    </source>
</reference>
<proteinExistence type="predicted"/>
<comment type="caution">
    <text evidence="1">The sequence shown here is derived from an EMBL/GenBank/DDBJ whole genome shotgun (WGS) entry which is preliminary data.</text>
</comment>
<dbReference type="OrthoDB" id="4883757at2759"/>
<evidence type="ECO:0000313" key="2">
    <source>
        <dbReference type="Proteomes" id="UP000078544"/>
    </source>
</evidence>